<feature type="coiled-coil region" evidence="15">
    <location>
        <begin position="108"/>
        <end position="243"/>
    </location>
</feature>
<dbReference type="InterPro" id="IPR017455">
    <property type="entry name" value="Znf_FYVE-rel"/>
</dbReference>
<keyword evidence="15" id="KW-0175">Coiled coil</keyword>
<dbReference type="InterPro" id="IPR022557">
    <property type="entry name" value="SARA-like_C"/>
</dbReference>
<dbReference type="SMART" id="SM00064">
    <property type="entry name" value="FYVE"/>
    <property type="match status" value="1"/>
</dbReference>
<dbReference type="InterPro" id="IPR013083">
    <property type="entry name" value="Znf_RING/FYVE/PHD"/>
</dbReference>
<evidence type="ECO:0000259" key="17">
    <source>
        <dbReference type="PROSITE" id="PS50178"/>
    </source>
</evidence>
<proteinExistence type="predicted"/>
<dbReference type="Pfam" id="PF01363">
    <property type="entry name" value="FYVE"/>
    <property type="match status" value="1"/>
</dbReference>
<evidence type="ECO:0000256" key="1">
    <source>
        <dbReference type="ARBA" id="ARBA00004220"/>
    </source>
</evidence>
<feature type="region of interest" description="Disordered" evidence="16">
    <location>
        <begin position="777"/>
        <end position="814"/>
    </location>
</feature>
<feature type="region of interest" description="Disordered" evidence="16">
    <location>
        <begin position="1352"/>
        <end position="1371"/>
    </location>
</feature>
<dbReference type="GO" id="GO:0031901">
    <property type="term" value="C:early endosome membrane"/>
    <property type="evidence" value="ECO:0007669"/>
    <property type="project" value="UniProtKB-SubCell"/>
</dbReference>
<keyword evidence="3" id="KW-0963">Cytoplasm</keyword>
<organism evidence="18 19">
    <name type="scientific">Podarcis lilfordi</name>
    <name type="common">Lilford's wall lizard</name>
    <dbReference type="NCBI Taxonomy" id="74358"/>
    <lineage>
        <taxon>Eukaryota</taxon>
        <taxon>Metazoa</taxon>
        <taxon>Chordata</taxon>
        <taxon>Craniata</taxon>
        <taxon>Vertebrata</taxon>
        <taxon>Euteleostomi</taxon>
        <taxon>Lepidosauria</taxon>
        <taxon>Squamata</taxon>
        <taxon>Bifurcata</taxon>
        <taxon>Unidentata</taxon>
        <taxon>Episquamata</taxon>
        <taxon>Laterata</taxon>
        <taxon>Lacertibaenia</taxon>
        <taxon>Lacertidae</taxon>
        <taxon>Podarcis</taxon>
    </lineage>
</organism>
<dbReference type="GO" id="GO:0005545">
    <property type="term" value="F:1-phosphatidylinositol binding"/>
    <property type="evidence" value="ECO:0007669"/>
    <property type="project" value="UniProtKB-ARBA"/>
</dbReference>
<evidence type="ECO:0000256" key="9">
    <source>
        <dbReference type="ARBA" id="ARBA00023136"/>
    </source>
</evidence>
<dbReference type="FunFam" id="3.30.40.10:FF:000084">
    <property type="entry name" value="Zinc finger, FYVE domain-containing 9b"/>
    <property type="match status" value="1"/>
</dbReference>
<dbReference type="Gene3D" id="3.30.1360.220">
    <property type="entry name" value="Domain of unknown function (DUF3480), N-terminal subdomain"/>
    <property type="match status" value="1"/>
</dbReference>
<feature type="region of interest" description="Disordered" evidence="16">
    <location>
        <begin position="445"/>
        <end position="483"/>
    </location>
</feature>
<dbReference type="PANTHER" id="PTHR46319">
    <property type="entry name" value="ZINC FINGER FYVE DOMAIN-CONTAINING PROTEIN"/>
    <property type="match status" value="1"/>
</dbReference>
<keyword evidence="5" id="KW-0479">Metal-binding</keyword>
<dbReference type="SUPFAM" id="SSF57903">
    <property type="entry name" value="FYVE/PHD zinc finger"/>
    <property type="match status" value="1"/>
</dbReference>
<comment type="subcellular location">
    <subcellularLocation>
        <location evidence="2">Cytoplasm</location>
    </subcellularLocation>
    <subcellularLocation>
        <location evidence="1">Early endosome membrane</location>
        <topology evidence="1">Peripheral membrane protein</topology>
    </subcellularLocation>
</comment>
<evidence type="ECO:0000256" key="12">
    <source>
        <dbReference type="ARBA" id="ARBA00071563"/>
    </source>
</evidence>
<evidence type="ECO:0000256" key="3">
    <source>
        <dbReference type="ARBA" id="ARBA00022490"/>
    </source>
</evidence>
<comment type="function">
    <text evidence="10">May be involved in regulating membrane trafficking in the endosomal pathway. Overexpression induces endosome aggregation. Required to target TOM1 to endosomes.</text>
</comment>
<dbReference type="SMART" id="SM01421">
    <property type="entry name" value="DUF3480"/>
    <property type="match status" value="1"/>
</dbReference>
<sequence>MSEALSLQNKLGMTSEGEDDDMACGDLGNGLIRRQSDMYEPESFSAHPGMPRRGSARKSFSPFMLPKKGEECDATVFRCSRCNSLNDTSVKKMGINAFRSCNRQNSSETNSEASNEELIQHLQEAEEEIEVLRVELEASQRQLEGKEQALKILQSMAVLDKATCHTKAVFKKTEQQKRALEKEINVLQWEIKINQEKFKNTEESWAEKYDRIYCENAALKETLKLKTDEVKTLKSENEFLEQQHLEILAVLDAKQRKIVQENMSLSKSGFTEITGLELAVLGACTCSGLEGEPCSCAKMSAATRKQLLQLKQEFELLKKSKEEAYIMADAFRIAFEQQLMRRRDQALGLAQMNKICRKDKKRFNWKNIKDDGAFTFQGNRKSLGRKLMGMLASGTDSKKIEELDNPQEIIRMLIDLMNDKEEALAHQRKVSYMLARALEEKEDSLQQNKESKFSEELALSSNQCKDDSEPPKSALPVCSTGGGAHEAQEEKTLTRFSLRMDSYFKAAVSDLDKLLDEFEQNTDELENNKIVNPHDSKSHFLSSELDYQQPKFLGPNVQESISSCTTSTELSLSSQTTNVANFELNTEQNEKNVTGLDLLSMVDGGSSDKNQSSCLGRCSIPVCDLISDTGNLSHVKSNSECIQKLQPGDFQTNTSSLTGFDLSLVTATACNLSVDYSADSGTHQLTDEDTTLYNKEDGATEKQSQVMLKTDSLSEANVVESGGAQEKTGTLDNNEVIDQVEQTTGLERVSALIAQLKPTVESSKDELPCELLVDENSAESETIHGESGKQTISKEDKIESETSNLPKTHGLNNNSLILPKEETLCASPLQIDNMLVLDKTPTPEENISSAEEKTSATANIVSTSEVFEDVQTSLSCLPLAVSICGSLVSTDDTSGKTAQSEAADVISDVTVHTEKYNNGLSKEELFHRIEASEQDGNLNKPIQCCLEKPAFTDSENVGFDNITSKCHLFQYQDSAATSSSLVTETCSSVLLADIGDRASIDLAIKEDIIGSDMLISDAELDAFLTEHCSEVSHSKPLEEDTDDGLSESDVIYDNLIDVNKLNVRSDSLQVETEFKKREASVNNNCIVSNSEPRLGILVGKGTQPVQQETSDHISETASEISDLASSQQMVHSGGARPKQLQNFSPKSKLSSELSSPNKLESEPQVINSTISNTSLSDTKTCSESNFRFNNADTQSSLENKGSVSPVISEPAQVVEQAVVPGDKQPSWVPDSEAPNCMNCQAKFTFTKRRHHCRACGKVFCTACCNRKCKLQYLDKEARVCISCYESINKAQALERMMSPTGLVPSSGTSEYSTVSPLQEAQTTGLCPKEQKRVWFADGILPNGEVADTTKLSSGVRRSPQEPYPVESSTNDTVCATDIKPKDEMHIAGQTENFSSPTSFVPEEDILSPVGQPELSCISDCLIPAIAEFPTIVEPVKHPVPATTNEASDVAVSPLDYRMLCGVENCVSKEISLIPEDNGLPPLLLARGEKGEESLIEEHPSHKQVTLLLEEPNPLTFILNANLLVNVKILPYSSERCWYFSTNGLHGLGQAEIIILLPCLPNEDDVPEEIFKLFINIYKDAMKGKFIGNLENITFTEGFLGSKENGGFLFVTPTFQKLDDLILPKNPFLCGILIQKQEVPWAKVFPIRLMLRLGAEYGVYPTPLTSIRHRKSLFGEIGHTVMNLLVDLRNYQYTLHTIDNLFIHMEMGRSYIKIPLRRYNEVMKVINTSNEHVISIGASFSPEADSHLVCIQNDDGAYQTQANSATGQPRKITGASFVVFNGALKTSSGFLAKSSIVEDGIMVQITPEIMDGLRQALRGKKDFRITCGKVDSGDLREYVEICWVENEEKTNVRVTSPIDGKSMEGVPSEKIVQEEYFEMDNKLVKCTEVFYLLKASEVSSHAHQFAKEIALASCMALRQHLKTLKSHGMNKIGLRVSMDTDRVEYQAGSGGKLLPQHYLNDLDSALIPVIHGGTSNATNLPMEMELIFFITESLLI</sequence>
<reference evidence="18" key="1">
    <citation type="submission" date="2022-12" db="EMBL/GenBank/DDBJ databases">
        <authorList>
            <person name="Alioto T."/>
            <person name="Alioto T."/>
            <person name="Gomez Garrido J."/>
        </authorList>
    </citation>
    <scope>NUCLEOTIDE SEQUENCE</scope>
</reference>
<dbReference type="Gene3D" id="3.30.500.40">
    <property type="match status" value="1"/>
</dbReference>
<evidence type="ECO:0000256" key="8">
    <source>
        <dbReference type="ARBA" id="ARBA00022833"/>
    </source>
</evidence>
<keyword evidence="4" id="KW-0597">Phosphoprotein</keyword>
<dbReference type="GO" id="GO:0008270">
    <property type="term" value="F:zinc ion binding"/>
    <property type="evidence" value="ECO:0007669"/>
    <property type="project" value="UniProtKB-KW"/>
</dbReference>
<keyword evidence="6" id="KW-0967">Endosome</keyword>
<evidence type="ECO:0000256" key="14">
    <source>
        <dbReference type="PROSITE-ProRule" id="PRU00091"/>
    </source>
</evidence>
<evidence type="ECO:0000313" key="19">
    <source>
        <dbReference type="Proteomes" id="UP001178461"/>
    </source>
</evidence>
<evidence type="ECO:0000256" key="5">
    <source>
        <dbReference type="ARBA" id="ARBA00022723"/>
    </source>
</evidence>
<feature type="compositionally biased region" description="Basic and acidic residues" evidence="16">
    <location>
        <begin position="781"/>
        <end position="800"/>
    </location>
</feature>
<feature type="region of interest" description="Disordered" evidence="16">
    <location>
        <begin position="1"/>
        <end position="23"/>
    </location>
</feature>
<dbReference type="Pfam" id="PF11979">
    <property type="entry name" value="SARA_C"/>
    <property type="match status" value="1"/>
</dbReference>
<evidence type="ECO:0000256" key="4">
    <source>
        <dbReference type="ARBA" id="ARBA00022553"/>
    </source>
</evidence>
<keyword evidence="8" id="KW-0862">Zinc</keyword>
<dbReference type="FunFam" id="3.30.500.40:FF:000002">
    <property type="entry name" value="Zinc finger FYVE domain-containing protein 16"/>
    <property type="match status" value="1"/>
</dbReference>
<dbReference type="GO" id="GO:0016197">
    <property type="term" value="P:endosomal transport"/>
    <property type="evidence" value="ECO:0007669"/>
    <property type="project" value="TreeGrafter"/>
</dbReference>
<evidence type="ECO:0000256" key="11">
    <source>
        <dbReference type="ARBA" id="ARBA00063841"/>
    </source>
</evidence>
<feature type="region of interest" description="Disordered" evidence="16">
    <location>
        <begin position="1126"/>
        <end position="1179"/>
    </location>
</feature>
<gene>
    <name evidence="18" type="ORF">PODLI_1B010653</name>
</gene>
<accession>A0AA35PJT0</accession>
<dbReference type="InterPro" id="IPR011011">
    <property type="entry name" value="Znf_FYVE_PHD"/>
</dbReference>
<evidence type="ECO:0000256" key="10">
    <source>
        <dbReference type="ARBA" id="ARBA00054273"/>
    </source>
</evidence>
<dbReference type="InterPro" id="IPR000306">
    <property type="entry name" value="Znf_FYVE"/>
</dbReference>
<comment type="subunit">
    <text evidence="11">Interacts (via C-terminus) with TOM1 (via C-terminus); interaction is required to target TOM1 to endosomes. Does not interact with TOM1L1 or TOM1L2.</text>
</comment>
<dbReference type="FunFam" id="3.30.1360.220:FF:000001">
    <property type="entry name" value="Zinc finger, FYVE domain-containing 9a"/>
    <property type="match status" value="1"/>
</dbReference>
<name>A0AA35PJT0_9SAUR</name>
<evidence type="ECO:0000256" key="7">
    <source>
        <dbReference type="ARBA" id="ARBA00022771"/>
    </source>
</evidence>
<dbReference type="GO" id="GO:0006622">
    <property type="term" value="P:protein targeting to lysosome"/>
    <property type="evidence" value="ECO:0007669"/>
    <property type="project" value="TreeGrafter"/>
</dbReference>
<feature type="compositionally biased region" description="Polar residues" evidence="16">
    <location>
        <begin position="1"/>
        <end position="12"/>
    </location>
</feature>
<dbReference type="GO" id="GO:0005829">
    <property type="term" value="C:cytosol"/>
    <property type="evidence" value="ECO:0007669"/>
    <property type="project" value="UniProtKB-ARBA"/>
</dbReference>
<protein>
    <recommendedName>
        <fullName evidence="12">Zinc finger FYVE domain-containing protein 16</fullName>
    </recommendedName>
    <alternativeName>
        <fullName evidence="13">Endofin</fullName>
    </alternativeName>
</protein>
<dbReference type="PROSITE" id="PS50178">
    <property type="entry name" value="ZF_FYVE"/>
    <property type="match status" value="1"/>
</dbReference>
<evidence type="ECO:0000256" key="16">
    <source>
        <dbReference type="SAM" id="MobiDB-lite"/>
    </source>
</evidence>
<dbReference type="EMBL" id="OX395136">
    <property type="protein sequence ID" value="CAI5787342.1"/>
    <property type="molecule type" value="Genomic_DNA"/>
</dbReference>
<feature type="compositionally biased region" description="Polar residues" evidence="16">
    <location>
        <begin position="1164"/>
        <end position="1179"/>
    </location>
</feature>
<feature type="compositionally biased region" description="Polar residues" evidence="16">
    <location>
        <begin position="801"/>
        <end position="814"/>
    </location>
</feature>
<evidence type="ECO:0000256" key="6">
    <source>
        <dbReference type="ARBA" id="ARBA00022753"/>
    </source>
</evidence>
<dbReference type="Proteomes" id="UP001178461">
    <property type="component" value="Chromosome 11"/>
</dbReference>
<keyword evidence="19" id="KW-1185">Reference proteome</keyword>
<keyword evidence="7 14" id="KW-0863">Zinc-finger</keyword>
<feature type="domain" description="FYVE-type" evidence="17">
    <location>
        <begin position="1230"/>
        <end position="1288"/>
    </location>
</feature>
<evidence type="ECO:0000256" key="15">
    <source>
        <dbReference type="SAM" id="Coils"/>
    </source>
</evidence>
<evidence type="ECO:0000313" key="18">
    <source>
        <dbReference type="EMBL" id="CAI5787342.1"/>
    </source>
</evidence>
<evidence type="ECO:0000256" key="13">
    <source>
        <dbReference type="ARBA" id="ARBA00083874"/>
    </source>
</evidence>
<dbReference type="PANTHER" id="PTHR46319:SF1">
    <property type="entry name" value="ZINC FINGER FYVE DOMAIN-CONTAINING PROTEIN 16"/>
    <property type="match status" value="1"/>
</dbReference>
<keyword evidence="9" id="KW-0472">Membrane</keyword>
<dbReference type="CDD" id="cd15729">
    <property type="entry name" value="FYVE_endofin"/>
    <property type="match status" value="1"/>
</dbReference>
<evidence type="ECO:0000256" key="2">
    <source>
        <dbReference type="ARBA" id="ARBA00004496"/>
    </source>
</evidence>
<feature type="compositionally biased region" description="Low complexity" evidence="16">
    <location>
        <begin position="1144"/>
        <end position="1158"/>
    </location>
</feature>
<dbReference type="Gene3D" id="3.30.40.10">
    <property type="entry name" value="Zinc/RING finger domain, C3HC4 (zinc finger)"/>
    <property type="match status" value="1"/>
</dbReference>